<proteinExistence type="predicted"/>
<keyword evidence="3" id="KW-1185">Reference proteome</keyword>
<dbReference type="EMBL" id="LN609528">
    <property type="protein sequence ID" value="CEF63808.1"/>
    <property type="molecule type" value="Genomic_DNA"/>
</dbReference>
<dbReference type="InterPro" id="IPR011333">
    <property type="entry name" value="SKP1/BTB/POZ_sf"/>
</dbReference>
<dbReference type="InterPro" id="IPR016024">
    <property type="entry name" value="ARM-type_fold"/>
</dbReference>
<dbReference type="PANTHER" id="PTHR23312:SF8">
    <property type="entry name" value="ARMADILLO REPEAT-CONTAINING PROTEIN 5"/>
    <property type="match status" value="1"/>
</dbReference>
<dbReference type="SUPFAM" id="SSF48371">
    <property type="entry name" value="ARM repeat"/>
    <property type="match status" value="1"/>
</dbReference>
<organism evidence="2">
    <name type="scientific">Strongyloides ratti</name>
    <name type="common">Parasitic roundworm</name>
    <dbReference type="NCBI Taxonomy" id="34506"/>
    <lineage>
        <taxon>Eukaryota</taxon>
        <taxon>Metazoa</taxon>
        <taxon>Ecdysozoa</taxon>
        <taxon>Nematoda</taxon>
        <taxon>Chromadorea</taxon>
        <taxon>Rhabditida</taxon>
        <taxon>Tylenchina</taxon>
        <taxon>Panagrolaimomorpha</taxon>
        <taxon>Strongyloidoidea</taxon>
        <taxon>Strongyloididae</taxon>
        <taxon>Strongyloides</taxon>
    </lineage>
</organism>
<protein>
    <submittedName>
        <fullName evidence="2 4">Armadillo-like helical domain and Armadillo-type fold domain-containing protein</fullName>
    </submittedName>
</protein>
<reference evidence="4" key="2">
    <citation type="submission" date="2020-12" db="UniProtKB">
        <authorList>
            <consortium name="WormBaseParasite"/>
        </authorList>
    </citation>
    <scope>IDENTIFICATION</scope>
</reference>
<dbReference type="PANTHER" id="PTHR23312">
    <property type="entry name" value="ARMC5 ARMADILLO REPEAT-CONTAINING -RELATED"/>
    <property type="match status" value="1"/>
</dbReference>
<evidence type="ECO:0000313" key="3">
    <source>
        <dbReference type="Proteomes" id="UP000035682"/>
    </source>
</evidence>
<dbReference type="Proteomes" id="UP000035682">
    <property type="component" value="Unplaced"/>
</dbReference>
<reference evidence="2 3" key="1">
    <citation type="submission" date="2014-09" db="EMBL/GenBank/DDBJ databases">
        <authorList>
            <person name="Martin A.A."/>
        </authorList>
    </citation>
    <scope>NUCLEOTIDE SEQUENCE</scope>
    <source>
        <strain evidence="3">ED321</strain>
        <strain evidence="2">ED321 Heterogonic</strain>
    </source>
</reference>
<dbReference type="CTD" id="36376173"/>
<evidence type="ECO:0000313" key="2">
    <source>
        <dbReference type="EMBL" id="CEF63808.1"/>
    </source>
</evidence>
<dbReference type="RefSeq" id="XP_024503009.1">
    <property type="nucleotide sequence ID" value="XM_024649098.1"/>
</dbReference>
<feature type="region of interest" description="Disordered" evidence="1">
    <location>
        <begin position="474"/>
        <end position="494"/>
    </location>
</feature>
<dbReference type="GO" id="GO:0009653">
    <property type="term" value="P:anatomical structure morphogenesis"/>
    <property type="evidence" value="ECO:0007669"/>
    <property type="project" value="TreeGrafter"/>
</dbReference>
<evidence type="ECO:0000313" key="5">
    <source>
        <dbReference type="WormBase" id="SRAE_1000206600"/>
    </source>
</evidence>
<dbReference type="AlphaFoldDB" id="A0A090L6S4"/>
<accession>A0A090L6S4</accession>
<dbReference type="GeneID" id="36376173"/>
<name>A0A090L6S4_STRRB</name>
<dbReference type="GO" id="GO:0005829">
    <property type="term" value="C:cytosol"/>
    <property type="evidence" value="ECO:0007669"/>
    <property type="project" value="TreeGrafter"/>
</dbReference>
<sequence length="968" mass="112548">MANDKLLESICYQIGFTFTNSFTLREYNNAFWKHFSPHKKMDIKRRRFNDRPSLGGSDSWEAILMSDNYEEVDKALSKLKKLLSKKDRIMEILDDSREKAGVFYVLIRLMLNKALSTELLQKTIVLKILQETISIIANCCFFSMTACMCLTKTAPNVISIFDKLLNLPQKADSIKAGILRLIGNLLETRKVFPTITSNLPFMEKLSSFINSEEEKLQKNSIRTFKILCKNGISKRIIDCNAVSELASLIVSDKFTVYKDDILFMLSFLARTVPKDTGRQLATPECSNFLFNILLEYKLDKYKYEKWIEPICSFLNRSYEIRESIGKIGLTKLILEGKECICFLKILTFFAQDAWGRVTLRENGGLDIIIENLSCSDSVNEKIFLIQSLKNLIHDTVGISYLCQSQKFFNTVLTHVNSYIKSNPLDCKLELKDKSENNVQIESSPFHIDSSNNANCHNLGNQRYTRGGYLISQRASCSPSDHSRSNSLSPTRSIFSSPERDILDFEFEDGDELVDNQENKDSLQQQNNEQMVVFGEFFLMSWQSHDENNHKYLARNDIIEMWINYLSINLLYDSKAGRAMKRLARSFNIISNLLKLKFHILILDTLIRRSCMMHMLAKPCKKCTKIRRYGKDLYRDFSEHIDTDYGWSYILIDLQQSNDDIKINAMIASVALIRTVKRRRNYFEIYKPIKKLIEKCKMILLNQENFDKHNSLGELNKDILFQIMISFGTLISKNTFEKLFFLEDAFKECNDMIDNSEITKETSCCKVPTSQSDNIEFICFENLLINEYIYIEKEILCKNCTFYQAMFSSSFNEAKNKKFKFNFNDGISEIVPWEDFKLFIHYCAGCTDENCLAIKTPQNYVSLIYLADYFSYDFLTNKLIQFSDTLQRMFSGENLKYIISLVRQCPHIFLKLSVFFFTNFLCYTTKEDMLEIFSSLINNPDLTEEFFKELDKFLSTTFLTSSLTRGLLI</sequence>
<evidence type="ECO:0000313" key="4">
    <source>
        <dbReference type="WBParaSite" id="SRAE_1000206600.1"/>
    </source>
</evidence>
<dbReference type="Gene3D" id="1.25.10.10">
    <property type="entry name" value="Leucine-rich Repeat Variant"/>
    <property type="match status" value="1"/>
</dbReference>
<dbReference type="WormBase" id="SRAE_1000206600">
    <property type="protein sequence ID" value="SRP00954"/>
    <property type="gene ID" value="WBGene00258678"/>
</dbReference>
<gene>
    <name evidence="2 4 5" type="ORF">SRAE_1000206600</name>
</gene>
<dbReference type="InterPro" id="IPR011989">
    <property type="entry name" value="ARM-like"/>
</dbReference>
<dbReference type="OrthoDB" id="5820640at2759"/>
<dbReference type="OMA" id="ELWLLTW"/>
<dbReference type="WBParaSite" id="SRAE_1000206600.1">
    <property type="protein sequence ID" value="SRAE_1000206600.1"/>
    <property type="gene ID" value="WBGene00258678"/>
</dbReference>
<evidence type="ECO:0000256" key="1">
    <source>
        <dbReference type="SAM" id="MobiDB-lite"/>
    </source>
</evidence>
<dbReference type="Gene3D" id="3.30.710.10">
    <property type="entry name" value="Potassium Channel Kv1.1, Chain A"/>
    <property type="match status" value="1"/>
</dbReference>